<protein>
    <submittedName>
        <fullName evidence="1">Uncharacterized protein</fullName>
    </submittedName>
</protein>
<dbReference type="AlphaFoldDB" id="A0A9I9DQP2"/>
<proteinExistence type="predicted"/>
<name>A0A9I9DQP2_CUCME</name>
<reference evidence="1" key="1">
    <citation type="submission" date="2023-03" db="UniProtKB">
        <authorList>
            <consortium name="EnsemblPlants"/>
        </authorList>
    </citation>
    <scope>IDENTIFICATION</scope>
</reference>
<organism evidence="1">
    <name type="scientific">Cucumis melo</name>
    <name type="common">Muskmelon</name>
    <dbReference type="NCBI Taxonomy" id="3656"/>
    <lineage>
        <taxon>Eukaryota</taxon>
        <taxon>Viridiplantae</taxon>
        <taxon>Streptophyta</taxon>
        <taxon>Embryophyta</taxon>
        <taxon>Tracheophyta</taxon>
        <taxon>Spermatophyta</taxon>
        <taxon>Magnoliopsida</taxon>
        <taxon>eudicotyledons</taxon>
        <taxon>Gunneridae</taxon>
        <taxon>Pentapetalae</taxon>
        <taxon>rosids</taxon>
        <taxon>fabids</taxon>
        <taxon>Cucurbitales</taxon>
        <taxon>Cucurbitaceae</taxon>
        <taxon>Benincaseae</taxon>
        <taxon>Cucumis</taxon>
    </lineage>
</organism>
<evidence type="ECO:0000313" key="1">
    <source>
        <dbReference type="EnsemblPlants" id="MELO3C021679.2.1"/>
    </source>
</evidence>
<sequence>MSGGRWRERHNGRLTTTRGTTVMAMVSLSPLFVSSNDLPFSSFVSFLCYTKLQHLFYMETPDATRNRREIPTVPYANSDPLRMARNISNESLMESEIVKTICRRESQSNIINV</sequence>
<dbReference type="EnsemblPlants" id="MELO3C021679.2.1">
    <property type="protein sequence ID" value="MELO3C021679.2.1"/>
    <property type="gene ID" value="MELO3C021679.2"/>
</dbReference>
<accession>A0A9I9DQP2</accession>
<dbReference type="Gramene" id="MELO3C021679.2.1">
    <property type="protein sequence ID" value="MELO3C021679.2.1"/>
    <property type="gene ID" value="MELO3C021679.2"/>
</dbReference>